<dbReference type="GO" id="GO:0002098">
    <property type="term" value="P:tRNA wobble uridine modification"/>
    <property type="evidence" value="ECO:0007669"/>
    <property type="project" value="UniProtKB-UniRule"/>
</dbReference>
<name>A0A0E9NFG2_SAICN</name>
<dbReference type="Proteomes" id="UP000033140">
    <property type="component" value="Unassembled WGS sequence"/>
</dbReference>
<dbReference type="OMA" id="IHFMAEK"/>
<comment type="caution">
    <text evidence="7">The sequence shown here is derived from an EMBL/GenBank/DDBJ whole genome shotgun (WGS) entry which is preliminary data.</text>
</comment>
<dbReference type="GO" id="GO:0032447">
    <property type="term" value="P:protein urmylation"/>
    <property type="evidence" value="ECO:0007669"/>
    <property type="project" value="UniProtKB-UniRule"/>
</dbReference>
<evidence type="ECO:0000256" key="5">
    <source>
        <dbReference type="HAMAP-Rule" id="MF_03048"/>
    </source>
</evidence>
<dbReference type="InterPro" id="IPR015221">
    <property type="entry name" value="Urm1"/>
</dbReference>
<dbReference type="PANTHER" id="PTHR14986">
    <property type="entry name" value="RURM1 PROTEIN"/>
    <property type="match status" value="1"/>
</dbReference>
<keyword evidence="3 5" id="KW-0819">tRNA processing</keyword>
<evidence type="ECO:0000256" key="6">
    <source>
        <dbReference type="RuleBase" id="RU361182"/>
    </source>
</evidence>
<keyword evidence="1 5" id="KW-0963">Cytoplasm</keyword>
<dbReference type="InterPro" id="IPR012675">
    <property type="entry name" value="Beta-grasp_dom_sf"/>
</dbReference>
<gene>
    <name evidence="5" type="primary">URM1</name>
    <name evidence="7" type="ORF">G7K_2773-t1</name>
</gene>
<feature type="modified residue" description="1-thioglycine" evidence="5">
    <location>
        <position position="99"/>
    </location>
</feature>
<feature type="cross-link" description="Glycyl lysine isopeptide (Gly-Lys) (interchain with K-? in acceptor proteins)" evidence="5">
    <location>
        <position position="99"/>
    </location>
</feature>
<dbReference type="GO" id="GO:0034227">
    <property type="term" value="P:tRNA thio-modification"/>
    <property type="evidence" value="ECO:0007669"/>
    <property type="project" value="UniProtKB-UniRule"/>
</dbReference>
<proteinExistence type="inferred from homology"/>
<comment type="PTM">
    <text evidence="5">C-terminal thiocarboxylation occurs in 2 steps, it is first acyl-adenylated (-COAMP) via the hesA/moeB/thiF part of UBA4, then thiocarboxylated (-COSH) via the rhodanese domain of UBA4.</text>
</comment>
<reference evidence="7 8" key="1">
    <citation type="journal article" date="2011" name="J. Gen. Appl. Microbiol.">
        <title>Draft genome sequencing of the enigmatic yeast Saitoella complicata.</title>
        <authorList>
            <person name="Nishida H."/>
            <person name="Hamamoto M."/>
            <person name="Sugiyama J."/>
        </authorList>
    </citation>
    <scope>NUCLEOTIDE SEQUENCE [LARGE SCALE GENOMIC DNA]</scope>
    <source>
        <strain evidence="7 8">NRRL Y-17804</strain>
    </source>
</reference>
<keyword evidence="4 5" id="KW-0833">Ubl conjugation pathway</keyword>
<accession>A0A0E9NFG2</accession>
<evidence type="ECO:0000256" key="1">
    <source>
        <dbReference type="ARBA" id="ARBA00022490"/>
    </source>
</evidence>
<sequence length="99" mass="11005">MSGSISVTLELSGGAELMFANTRLHTLEIPADLTLQSFLLYLADEKMTDKRRDLFIQGDTVRPGMLVLINDADWELEGEGEYVIQDRDVIHLISSLHGG</sequence>
<dbReference type="STRING" id="698492.A0A0E9NFG2"/>
<dbReference type="HAMAP" id="MF_03048">
    <property type="entry name" value="Urm1"/>
    <property type="match status" value="1"/>
</dbReference>
<dbReference type="RefSeq" id="XP_019023126.1">
    <property type="nucleotide sequence ID" value="XM_019171418.1"/>
</dbReference>
<dbReference type="AlphaFoldDB" id="A0A0E9NFG2"/>
<evidence type="ECO:0000313" key="8">
    <source>
        <dbReference type="Proteomes" id="UP000033140"/>
    </source>
</evidence>
<dbReference type="OrthoDB" id="10248987at2759"/>
<dbReference type="EMBL" id="BACD03000016">
    <property type="protein sequence ID" value="GAO48602.1"/>
    <property type="molecule type" value="Genomic_DNA"/>
</dbReference>
<dbReference type="UniPathway" id="UPA00988"/>
<comment type="subcellular location">
    <subcellularLocation>
        <location evidence="5 6">Cytoplasm</location>
    </subcellularLocation>
</comment>
<reference evidence="7 8" key="2">
    <citation type="journal article" date="2014" name="J. Gen. Appl. Microbiol.">
        <title>The early diverging ascomycetous budding yeast Saitoella complicata has three histone deacetylases belonging to the Clr6, Hos2, and Rpd3 lineages.</title>
        <authorList>
            <person name="Nishida H."/>
            <person name="Matsumoto T."/>
            <person name="Kondo S."/>
            <person name="Hamamoto M."/>
            <person name="Yoshikawa H."/>
        </authorList>
    </citation>
    <scope>NUCLEOTIDE SEQUENCE [LARGE SCALE GENOMIC DNA]</scope>
    <source>
        <strain evidence="7 8">NRRL Y-17804</strain>
    </source>
</reference>
<keyword evidence="2 5" id="KW-1017">Isopeptide bond</keyword>
<protein>
    <recommendedName>
        <fullName evidence="5 6">Ubiquitin-related modifier 1</fullName>
    </recommendedName>
</protein>
<evidence type="ECO:0000256" key="4">
    <source>
        <dbReference type="ARBA" id="ARBA00022786"/>
    </source>
</evidence>
<dbReference type="GO" id="GO:0005829">
    <property type="term" value="C:cytosol"/>
    <property type="evidence" value="ECO:0007669"/>
    <property type="project" value="UniProtKB-UniRule"/>
</dbReference>
<dbReference type="CDD" id="cd01764">
    <property type="entry name" value="Ubl_Urm1"/>
    <property type="match status" value="1"/>
</dbReference>
<comment type="similarity">
    <text evidence="5 6">Belongs to the URM1 family.</text>
</comment>
<evidence type="ECO:0000256" key="3">
    <source>
        <dbReference type="ARBA" id="ARBA00022694"/>
    </source>
</evidence>
<dbReference type="Gene3D" id="3.10.20.30">
    <property type="match status" value="1"/>
</dbReference>
<keyword evidence="8" id="KW-1185">Reference proteome</keyword>
<comment type="function">
    <text evidence="5">Acts as a sulfur carrier required for 2-thiolation of mcm(5)S(2)U at tRNA wobble positions of cytosolic tRNA(Lys), tRNA(Glu) and tRNA(Gln). Serves as sulfur donor in tRNA 2-thiolation reaction by being thiocarboxylated (-COSH) at its C-terminus by the MOCS3 homolog UBA4. The sulfur is then transferred to tRNA to form 2-thiolation of mcm(5)S(2)U. Prior mcm(5) tRNA modification by the elongator complex is required for 2-thiolation. Also acts as a ubiquitin-like protein (UBL) that is covalently conjugated via an isopeptide bond to lysine residues of target proteins such as AHP1. The thiocarboxylated form serves as substrate for conjugation and oxidative stress specifically induces the formation of UBL-protein conjugates.</text>
</comment>
<reference evidence="7 8" key="3">
    <citation type="journal article" date="2015" name="Genome Announc.">
        <title>Draft Genome Sequence of the Archiascomycetous Yeast Saitoella complicata.</title>
        <authorList>
            <person name="Yamauchi K."/>
            <person name="Kondo S."/>
            <person name="Hamamoto M."/>
            <person name="Takahashi Y."/>
            <person name="Ogura Y."/>
            <person name="Hayashi T."/>
            <person name="Nishida H."/>
        </authorList>
    </citation>
    <scope>NUCLEOTIDE SEQUENCE [LARGE SCALE GENOMIC DNA]</scope>
    <source>
        <strain evidence="7 8">NRRL Y-17804</strain>
    </source>
</reference>
<evidence type="ECO:0000313" key="7">
    <source>
        <dbReference type="EMBL" id="GAO48602.1"/>
    </source>
</evidence>
<comment type="pathway">
    <text evidence="5 6">tRNA modification; 5-methoxycarbonylmethyl-2-thiouridine-tRNA biosynthesis.</text>
</comment>
<organism evidence="7 8">
    <name type="scientific">Saitoella complicata (strain BCRC 22490 / CBS 7301 / JCM 7358 / NBRC 10748 / NRRL Y-17804)</name>
    <dbReference type="NCBI Taxonomy" id="698492"/>
    <lineage>
        <taxon>Eukaryota</taxon>
        <taxon>Fungi</taxon>
        <taxon>Dikarya</taxon>
        <taxon>Ascomycota</taxon>
        <taxon>Taphrinomycotina</taxon>
        <taxon>Taphrinomycotina incertae sedis</taxon>
        <taxon>Saitoella</taxon>
    </lineage>
</organism>
<dbReference type="SUPFAM" id="SSF54285">
    <property type="entry name" value="MoaD/ThiS"/>
    <property type="match status" value="1"/>
</dbReference>
<evidence type="ECO:0000256" key="2">
    <source>
        <dbReference type="ARBA" id="ARBA00022499"/>
    </source>
</evidence>
<dbReference type="PIRSF" id="PIRSF037379">
    <property type="entry name" value="Ubiquitin-related_modifier_1"/>
    <property type="match status" value="1"/>
</dbReference>
<dbReference type="Pfam" id="PF09138">
    <property type="entry name" value="Urm1"/>
    <property type="match status" value="1"/>
</dbReference>
<dbReference type="InterPro" id="IPR016155">
    <property type="entry name" value="Mopterin_synth/thiamin_S_b"/>
</dbReference>